<protein>
    <submittedName>
        <fullName evidence="2">Uncharacterized protein</fullName>
    </submittedName>
</protein>
<dbReference type="Proteomes" id="UP000234345">
    <property type="component" value="Unassembled WGS sequence"/>
</dbReference>
<dbReference type="EMBL" id="OCZC01000075">
    <property type="protein sequence ID" value="SOO25694.1"/>
    <property type="molecule type" value="Genomic_DNA"/>
</dbReference>
<evidence type="ECO:0000256" key="1">
    <source>
        <dbReference type="SAM" id="MobiDB-lite"/>
    </source>
</evidence>
<dbReference type="AlphaFoldDB" id="A0A7Z7J4G9"/>
<feature type="region of interest" description="Disordered" evidence="1">
    <location>
        <begin position="44"/>
        <end position="77"/>
    </location>
</feature>
<reference evidence="2 3" key="1">
    <citation type="submission" date="2017-10" db="EMBL/GenBank/DDBJ databases">
        <authorList>
            <person name="Regsiter A."/>
            <person name="William W."/>
        </authorList>
    </citation>
    <scope>NUCLEOTIDE SEQUENCE [LARGE SCALE GENOMIC DNA]</scope>
    <source>
        <strain evidence="2 3">CFBP6991</strain>
    </source>
</reference>
<evidence type="ECO:0000313" key="3">
    <source>
        <dbReference type="Proteomes" id="UP000234345"/>
    </source>
</evidence>
<organism evidence="2 3">
    <name type="scientific">Xanthomonas campestris pv. phaseoli</name>
    <dbReference type="NCBI Taxonomy" id="317013"/>
    <lineage>
        <taxon>Bacteria</taxon>
        <taxon>Pseudomonadati</taxon>
        <taxon>Pseudomonadota</taxon>
        <taxon>Gammaproteobacteria</taxon>
        <taxon>Lysobacterales</taxon>
        <taxon>Lysobacteraceae</taxon>
        <taxon>Xanthomonas</taxon>
    </lineage>
</organism>
<feature type="compositionally biased region" description="Basic and acidic residues" evidence="1">
    <location>
        <begin position="49"/>
        <end position="60"/>
    </location>
</feature>
<proteinExistence type="predicted"/>
<comment type="caution">
    <text evidence="2">The sequence shown here is derived from an EMBL/GenBank/DDBJ whole genome shotgun (WGS) entry which is preliminary data.</text>
</comment>
<sequence length="77" mass="8234">MGGPFRAQRAAHLGAIGFTGNARRARVRSYDPIGIVATVIFQARGLRGPSDRQRSEHRATDSQPQSDPPPDPPSAKG</sequence>
<feature type="compositionally biased region" description="Pro residues" evidence="1">
    <location>
        <begin position="66"/>
        <end position="77"/>
    </location>
</feature>
<accession>A0A7Z7J4G9</accession>
<name>A0A7Z7J4G9_XANCH</name>
<evidence type="ECO:0000313" key="2">
    <source>
        <dbReference type="EMBL" id="SOO25694.1"/>
    </source>
</evidence>
<gene>
    <name evidence="2" type="ORF">XFF6991_480019</name>
</gene>